<organism evidence="3 4">
    <name type="scientific">Achromobacter agilis</name>
    <dbReference type="NCBI Taxonomy" id="1353888"/>
    <lineage>
        <taxon>Bacteria</taxon>
        <taxon>Pseudomonadati</taxon>
        <taxon>Pseudomonadota</taxon>
        <taxon>Betaproteobacteria</taxon>
        <taxon>Burkholderiales</taxon>
        <taxon>Alcaligenaceae</taxon>
        <taxon>Achromobacter</taxon>
    </lineage>
</organism>
<keyword evidence="4" id="KW-1185">Reference proteome</keyword>
<feature type="signal peptide" evidence="2">
    <location>
        <begin position="1"/>
        <end position="21"/>
    </location>
</feature>
<dbReference type="Pfam" id="PF03401">
    <property type="entry name" value="TctC"/>
    <property type="match status" value="1"/>
</dbReference>
<dbReference type="InterPro" id="IPR005064">
    <property type="entry name" value="BUG"/>
</dbReference>
<dbReference type="PANTHER" id="PTHR42928:SF5">
    <property type="entry name" value="BLR1237 PROTEIN"/>
    <property type="match status" value="1"/>
</dbReference>
<gene>
    <name evidence="3" type="ORF">AGI3411_03122</name>
</gene>
<reference evidence="3 4" key="1">
    <citation type="submission" date="2018-07" db="EMBL/GenBank/DDBJ databases">
        <authorList>
            <person name="Peeters C."/>
        </authorList>
    </citation>
    <scope>NUCLEOTIDE SEQUENCE [LARGE SCALE GENOMIC DNA]</scope>
    <source>
        <strain evidence="3 4">LMG 3411</strain>
    </source>
</reference>
<dbReference type="Proteomes" id="UP000289184">
    <property type="component" value="Unassembled WGS sequence"/>
</dbReference>
<evidence type="ECO:0000313" key="3">
    <source>
        <dbReference type="EMBL" id="SSW67459.1"/>
    </source>
</evidence>
<dbReference type="RefSeq" id="WP_129528301.1">
    <property type="nucleotide sequence ID" value="NZ_UFQB01000012.1"/>
</dbReference>
<dbReference type="EMBL" id="UFQB01000012">
    <property type="protein sequence ID" value="SSW67459.1"/>
    <property type="molecule type" value="Genomic_DNA"/>
</dbReference>
<comment type="similarity">
    <text evidence="1">Belongs to the UPF0065 (bug) family.</text>
</comment>
<dbReference type="Gene3D" id="3.40.190.150">
    <property type="entry name" value="Bordetella uptake gene, domain 1"/>
    <property type="match status" value="1"/>
</dbReference>
<proteinExistence type="inferred from homology"/>
<sequence length="314" mass="32364">MPRLIIAAAIAAALAAGSVHAAGVLKIVVPFAPGGPVDQVARLVAPDLAAELGETVVVENRGGAGGTIGANYVAKSRPDGQTLLVATLGYVMTAGTTPGLPYDPRKDLTPVYLFGQVQSLLVVRNSLGASTPAELVALAKSGKPLSYASSGVGSTMHIGGELFNLATGAHATHVPYRGAAPALVDLMAGRVDMLNADVPVLQPYVKDGRVKAVVIYDTERSRYLPGVESAREAGLPELQMSNWYGVLAPAGTPADTRKRLEAALAKVVAAPALAQRLADAGLSGPLDAAAFQAKLNADLDRWVPFIHKAGIRTE</sequence>
<dbReference type="SUPFAM" id="SSF53850">
    <property type="entry name" value="Periplasmic binding protein-like II"/>
    <property type="match status" value="1"/>
</dbReference>
<dbReference type="AlphaFoldDB" id="A0A446CHW0"/>
<keyword evidence="2" id="KW-0732">Signal</keyword>
<evidence type="ECO:0000256" key="1">
    <source>
        <dbReference type="ARBA" id="ARBA00006987"/>
    </source>
</evidence>
<evidence type="ECO:0000313" key="4">
    <source>
        <dbReference type="Proteomes" id="UP000289184"/>
    </source>
</evidence>
<name>A0A446CHW0_9BURK</name>
<dbReference type="PANTHER" id="PTHR42928">
    <property type="entry name" value="TRICARBOXYLATE-BINDING PROTEIN"/>
    <property type="match status" value="1"/>
</dbReference>
<dbReference type="PIRSF" id="PIRSF017082">
    <property type="entry name" value="YflP"/>
    <property type="match status" value="1"/>
</dbReference>
<evidence type="ECO:0000256" key="2">
    <source>
        <dbReference type="SAM" id="SignalP"/>
    </source>
</evidence>
<dbReference type="OrthoDB" id="8651171at2"/>
<evidence type="ECO:0008006" key="5">
    <source>
        <dbReference type="Google" id="ProtNLM"/>
    </source>
</evidence>
<feature type="chain" id="PRO_5019101290" description="Tripartite tricarboxylate transporter family receptor" evidence="2">
    <location>
        <begin position="22"/>
        <end position="314"/>
    </location>
</feature>
<dbReference type="Gene3D" id="3.40.190.10">
    <property type="entry name" value="Periplasmic binding protein-like II"/>
    <property type="match status" value="1"/>
</dbReference>
<accession>A0A446CHW0</accession>
<dbReference type="InterPro" id="IPR042100">
    <property type="entry name" value="Bug_dom1"/>
</dbReference>
<protein>
    <recommendedName>
        <fullName evidence="5">Tripartite tricarboxylate transporter family receptor</fullName>
    </recommendedName>
</protein>